<accession>A0ABR8E1G0</accession>
<keyword evidence="2" id="KW-1185">Reference proteome</keyword>
<dbReference type="EMBL" id="JACJSI010000274">
    <property type="protein sequence ID" value="MBD2535431.1"/>
    <property type="molecule type" value="Genomic_DNA"/>
</dbReference>
<protein>
    <submittedName>
        <fullName evidence="1">Uncharacterized protein</fullName>
    </submittedName>
</protein>
<proteinExistence type="predicted"/>
<evidence type="ECO:0000313" key="2">
    <source>
        <dbReference type="Proteomes" id="UP000623440"/>
    </source>
</evidence>
<organism evidence="1 2">
    <name type="scientific">Nostoc flagelliforme FACHB-838</name>
    <dbReference type="NCBI Taxonomy" id="2692904"/>
    <lineage>
        <taxon>Bacteria</taxon>
        <taxon>Bacillati</taxon>
        <taxon>Cyanobacteriota</taxon>
        <taxon>Cyanophyceae</taxon>
        <taxon>Nostocales</taxon>
        <taxon>Nostocaceae</taxon>
        <taxon>Nostoc</taxon>
    </lineage>
</organism>
<gene>
    <name evidence="1" type="ORF">H6G97_40970</name>
</gene>
<evidence type="ECO:0000313" key="1">
    <source>
        <dbReference type="EMBL" id="MBD2535431.1"/>
    </source>
</evidence>
<dbReference type="Proteomes" id="UP000623440">
    <property type="component" value="Unassembled WGS sequence"/>
</dbReference>
<comment type="caution">
    <text evidence="1">The sequence shown here is derived from an EMBL/GenBank/DDBJ whole genome shotgun (WGS) entry which is preliminary data.</text>
</comment>
<reference evidence="1 2" key="1">
    <citation type="journal article" date="2020" name="ISME J.">
        <title>Comparative genomics reveals insights into cyanobacterial evolution and habitat adaptation.</title>
        <authorList>
            <person name="Chen M.Y."/>
            <person name="Teng W.K."/>
            <person name="Zhao L."/>
            <person name="Hu C.X."/>
            <person name="Zhou Y.K."/>
            <person name="Han B.P."/>
            <person name="Song L.R."/>
            <person name="Shu W.S."/>
        </authorList>
    </citation>
    <scope>NUCLEOTIDE SEQUENCE [LARGE SCALE GENOMIC DNA]</scope>
    <source>
        <strain evidence="1 2">FACHB-838</strain>
    </source>
</reference>
<sequence>ELSASGLSLGSATGTNGAGFATATLLGTVNLPSASTGAIDYEGFTIVNE</sequence>
<feature type="non-terminal residue" evidence="1">
    <location>
        <position position="1"/>
    </location>
</feature>
<name>A0ABR8E1G0_9NOSO</name>